<keyword evidence="4" id="KW-1185">Reference proteome</keyword>
<evidence type="ECO:0000313" key="4">
    <source>
        <dbReference type="Proteomes" id="UP000051131"/>
    </source>
</evidence>
<organism evidence="3 4">
    <name type="scientific">Liquorilactobacillus cacaonum DSM 21116</name>
    <dbReference type="NCBI Taxonomy" id="1423729"/>
    <lineage>
        <taxon>Bacteria</taxon>
        <taxon>Bacillati</taxon>
        <taxon>Bacillota</taxon>
        <taxon>Bacilli</taxon>
        <taxon>Lactobacillales</taxon>
        <taxon>Lactobacillaceae</taxon>
        <taxon>Liquorilactobacillus</taxon>
    </lineage>
</organism>
<dbReference type="Proteomes" id="UP000051131">
    <property type="component" value="Unassembled WGS sequence"/>
</dbReference>
<dbReference type="Gene3D" id="3.55.50.40">
    <property type="match status" value="1"/>
</dbReference>
<name>A0A0R2CTX4_9LACO</name>
<accession>A0A0R2CTX4</accession>
<evidence type="ECO:0000313" key="3">
    <source>
        <dbReference type="EMBL" id="KRM91500.1"/>
    </source>
</evidence>
<dbReference type="PATRIC" id="fig|1423729.3.peg.469"/>
<dbReference type="Pfam" id="PF06605">
    <property type="entry name" value="Prophage_tail"/>
    <property type="match status" value="1"/>
</dbReference>
<evidence type="ECO:0000259" key="2">
    <source>
        <dbReference type="Pfam" id="PF18994"/>
    </source>
</evidence>
<proteinExistence type="predicted"/>
<dbReference type="AlphaFoldDB" id="A0A0R2CTX4"/>
<dbReference type="Gene3D" id="6.20.110.10">
    <property type="match status" value="1"/>
</dbReference>
<dbReference type="STRING" id="1423729.FC80_GL000467"/>
<dbReference type="EMBL" id="AYZE01000010">
    <property type="protein sequence ID" value="KRM91500.1"/>
    <property type="molecule type" value="Genomic_DNA"/>
</dbReference>
<dbReference type="RefSeq" id="WP_057828734.1">
    <property type="nucleotide sequence ID" value="NZ_AYZE01000010.1"/>
</dbReference>
<dbReference type="Pfam" id="PF18994">
    <property type="entry name" value="Prophage_tailD1"/>
    <property type="match status" value="1"/>
</dbReference>
<dbReference type="InterPro" id="IPR010572">
    <property type="entry name" value="Tail_dom"/>
</dbReference>
<evidence type="ECO:0000259" key="1">
    <source>
        <dbReference type="Pfam" id="PF06605"/>
    </source>
</evidence>
<reference evidence="3 4" key="1">
    <citation type="journal article" date="2015" name="Genome Announc.">
        <title>Expanding the biotechnology potential of lactobacilli through comparative genomics of 213 strains and associated genera.</title>
        <authorList>
            <person name="Sun Z."/>
            <person name="Harris H.M."/>
            <person name="McCann A."/>
            <person name="Guo C."/>
            <person name="Argimon S."/>
            <person name="Zhang W."/>
            <person name="Yang X."/>
            <person name="Jeffery I.B."/>
            <person name="Cooney J.C."/>
            <person name="Kagawa T.F."/>
            <person name="Liu W."/>
            <person name="Song Y."/>
            <person name="Salvetti E."/>
            <person name="Wrobel A."/>
            <person name="Rasinkangas P."/>
            <person name="Parkhill J."/>
            <person name="Rea M.C."/>
            <person name="O'Sullivan O."/>
            <person name="Ritari J."/>
            <person name="Douillard F.P."/>
            <person name="Paul Ross R."/>
            <person name="Yang R."/>
            <person name="Briner A.E."/>
            <person name="Felis G.E."/>
            <person name="de Vos W.M."/>
            <person name="Barrangou R."/>
            <person name="Klaenhammer T.R."/>
            <person name="Caufield P.W."/>
            <person name="Cui Y."/>
            <person name="Zhang H."/>
            <person name="O'Toole P.W."/>
        </authorList>
    </citation>
    <scope>NUCLEOTIDE SEQUENCE [LARGE SCALE GENOMIC DNA]</scope>
    <source>
        <strain evidence="3 4">DSM 21116</strain>
    </source>
</reference>
<dbReference type="OrthoDB" id="2404328at2"/>
<feature type="domain" description="Prophage endopeptidase tail N-terminal" evidence="2">
    <location>
        <begin position="223"/>
        <end position="301"/>
    </location>
</feature>
<dbReference type="InterPro" id="IPR044051">
    <property type="entry name" value="Prophage_tail_N"/>
</dbReference>
<protein>
    <submittedName>
        <fullName evidence="3">Minor structural protein</fullName>
    </submittedName>
</protein>
<sequence>MINSKYIYVENNEVYTSLNAASWTKFQELNKTVISIDYFKNQFYLILADGLYVSDDLKVFSLIKRDYIQGYLFHDDNNLYVVQDNKIFNIQTGVENIVSFKIDSIEYIQTYFYATVGNLIYKSNDLKNFYLVKTNFDADMSNLRLLSDMNRVIVYFKDSNNVIYSRECINTANLAYWNATTKISNNDLSLINGKFMYNDQAYSETLIYSNDRNFDKVVKVKANGQDKVEAITSIVPSSFEVRWEKNSTYQLQFTAYDDGSLAFSLISTEAEIIFNGQSFIVKDCEPDYTGGVATVQVTATHIYNEISRIRQYSIKSGTLTYSVQDVLSFYLDNNSDNSLGFTYKVYGDFDKKQITDLGNNSGSDMLSQILSSWSTAVIFPNNKCIGVYTTDAFTKNFGGRIDYANNSMEIKMTVDSTNIVNRVKCIGAEKDTTDDSSDTANDTVTYYFDPFFVQDDDSVKTWGVHLGEDVSDDRFKDVDSMKAYALTQLTPEPSISIDVTYSGNEMPIAGEQKRVEIKNANFVSFVSVIGYTWYPFDTTQDTDLEFENLTATILNSQSNLNNRLKLVQRLAQQALNKANSTTTNYISQTDPSANNTVSTGDIWTRVIDSTTEEGDS</sequence>
<comment type="caution">
    <text evidence="3">The sequence shown here is derived from an EMBL/GenBank/DDBJ whole genome shotgun (WGS) entry which is preliminary data.</text>
</comment>
<gene>
    <name evidence="3" type="ORF">FC80_GL000467</name>
</gene>
<feature type="domain" description="Tail spike" evidence="1">
    <location>
        <begin position="311"/>
        <end position="559"/>
    </location>
</feature>